<protein>
    <submittedName>
        <fullName evidence="2">Uncharacterized protein</fullName>
    </submittedName>
</protein>
<evidence type="ECO:0000313" key="4">
    <source>
        <dbReference type="Proteomes" id="UP000663829"/>
    </source>
</evidence>
<feature type="coiled-coil region" evidence="1">
    <location>
        <begin position="5"/>
        <end position="53"/>
    </location>
</feature>
<proteinExistence type="predicted"/>
<feature type="coiled-coil region" evidence="1">
    <location>
        <begin position="107"/>
        <end position="232"/>
    </location>
</feature>
<evidence type="ECO:0000313" key="3">
    <source>
        <dbReference type="EMBL" id="CAF3795197.1"/>
    </source>
</evidence>
<gene>
    <name evidence="2" type="ORF">GPM918_LOCUS14927</name>
    <name evidence="3" type="ORF">SRO942_LOCUS14927</name>
</gene>
<dbReference type="EMBL" id="CAJOBC010003669">
    <property type="protein sequence ID" value="CAF3795197.1"/>
    <property type="molecule type" value="Genomic_DNA"/>
</dbReference>
<reference evidence="2" key="1">
    <citation type="submission" date="2021-02" db="EMBL/GenBank/DDBJ databases">
        <authorList>
            <person name="Nowell W R."/>
        </authorList>
    </citation>
    <scope>NUCLEOTIDE SEQUENCE</scope>
</reference>
<dbReference type="AlphaFoldDB" id="A0A814IIL2"/>
<name>A0A814IIL2_9BILA</name>
<evidence type="ECO:0000256" key="1">
    <source>
        <dbReference type="SAM" id="Coils"/>
    </source>
</evidence>
<dbReference type="Proteomes" id="UP000663829">
    <property type="component" value="Unassembled WGS sequence"/>
</dbReference>
<comment type="caution">
    <text evidence="2">The sequence shown here is derived from an EMBL/GenBank/DDBJ whole genome shotgun (WGS) entry which is preliminary data.</text>
</comment>
<organism evidence="2 4">
    <name type="scientific">Didymodactylos carnosus</name>
    <dbReference type="NCBI Taxonomy" id="1234261"/>
    <lineage>
        <taxon>Eukaryota</taxon>
        <taxon>Metazoa</taxon>
        <taxon>Spiralia</taxon>
        <taxon>Gnathifera</taxon>
        <taxon>Rotifera</taxon>
        <taxon>Eurotatoria</taxon>
        <taxon>Bdelloidea</taxon>
        <taxon>Philodinida</taxon>
        <taxon>Philodinidae</taxon>
        <taxon>Didymodactylos</taxon>
    </lineage>
</organism>
<sequence>ARQDIEILKNSCEEANRERDRAVQEMNNTTKKIDKLEHDLDTYAEENRLLNQTTQKLDEKMINTHSYNESLKRDFHQTEQKYQAKIADCELLLISMKEAQKDTICLLEQKKVEITMLQSELETLRVENIHSNSKIQKFEEVVHELKRHMILLEKALDEHKRIARKREKELEQVNNDYDDHTKSSALIMSKCSKQETEINILKMENSSLTEELKLMRDNVQKCQEDQRRLRKDCDQALNYIHDGIPELCFNDQNKVNNIKQLPSIFEQLTGDRDKLKSKNELLAQFVKSLTDEMDGLQCHQKKYKILRSHSKQQQLLLHQLDAHLKFYENIFKQKGLLPAIGYMSGDFTDIIK</sequence>
<feature type="non-terminal residue" evidence="2">
    <location>
        <position position="1"/>
    </location>
</feature>
<accession>A0A814IIL2</accession>
<keyword evidence="1" id="KW-0175">Coiled coil</keyword>
<dbReference type="EMBL" id="CAJNOQ010003669">
    <property type="protein sequence ID" value="CAF1023914.1"/>
    <property type="molecule type" value="Genomic_DNA"/>
</dbReference>
<dbReference type="OrthoDB" id="10417953at2759"/>
<keyword evidence="4" id="KW-1185">Reference proteome</keyword>
<evidence type="ECO:0000313" key="2">
    <source>
        <dbReference type="EMBL" id="CAF1023914.1"/>
    </source>
</evidence>
<dbReference type="Proteomes" id="UP000681722">
    <property type="component" value="Unassembled WGS sequence"/>
</dbReference>